<accession>A0A8J7JS95</accession>
<comment type="caution">
    <text evidence="1">The sequence shown here is derived from an EMBL/GenBank/DDBJ whole genome shotgun (WGS) entry which is preliminary data.</text>
</comment>
<keyword evidence="2" id="KW-1185">Reference proteome</keyword>
<dbReference type="RefSeq" id="WP_193918037.1">
    <property type="nucleotide sequence ID" value="NZ_JADEWL010000012.1"/>
</dbReference>
<proteinExistence type="predicted"/>
<name>A0A8J7JS95_9CYAN</name>
<dbReference type="AlphaFoldDB" id="A0A8J7JS95"/>
<protein>
    <submittedName>
        <fullName evidence="1">Uncharacterized protein</fullName>
    </submittedName>
</protein>
<evidence type="ECO:0000313" key="2">
    <source>
        <dbReference type="Proteomes" id="UP000620559"/>
    </source>
</evidence>
<evidence type="ECO:0000313" key="1">
    <source>
        <dbReference type="EMBL" id="MBE9212264.1"/>
    </source>
</evidence>
<reference evidence="1" key="1">
    <citation type="submission" date="2020-10" db="EMBL/GenBank/DDBJ databases">
        <authorList>
            <person name="Castelo-Branco R."/>
            <person name="Eusebio N."/>
            <person name="Adriana R."/>
            <person name="Vieira A."/>
            <person name="Brugerolle De Fraissinette N."/>
            <person name="Rezende De Castro R."/>
            <person name="Schneider M.P."/>
            <person name="Vasconcelos V."/>
            <person name="Leao P.N."/>
        </authorList>
    </citation>
    <scope>NUCLEOTIDE SEQUENCE</scope>
    <source>
        <strain evidence="1">LEGE 06105</strain>
    </source>
</reference>
<sequence length="71" mass="8101">MTINCFEKPKFYQQQKVSFIGGMGKVKNLQKEADTWIYIVEMSMGPEPDFGRIGAETTIILEEQDICKAKP</sequence>
<gene>
    <name evidence="1" type="ORF">IQ247_05995</name>
</gene>
<organism evidence="1 2">
    <name type="scientific">Plectonema cf. radiosum LEGE 06105</name>
    <dbReference type="NCBI Taxonomy" id="945769"/>
    <lineage>
        <taxon>Bacteria</taxon>
        <taxon>Bacillati</taxon>
        <taxon>Cyanobacteriota</taxon>
        <taxon>Cyanophyceae</taxon>
        <taxon>Oscillatoriophycideae</taxon>
        <taxon>Oscillatoriales</taxon>
        <taxon>Microcoleaceae</taxon>
        <taxon>Plectonema</taxon>
    </lineage>
</organism>
<dbReference type="EMBL" id="JADEWL010000012">
    <property type="protein sequence ID" value="MBE9212264.1"/>
    <property type="molecule type" value="Genomic_DNA"/>
</dbReference>
<dbReference type="Proteomes" id="UP000620559">
    <property type="component" value="Unassembled WGS sequence"/>
</dbReference>